<dbReference type="Gene3D" id="3.40.50.620">
    <property type="entry name" value="HUPs"/>
    <property type="match status" value="1"/>
</dbReference>
<dbReference type="SUPFAM" id="SSF52402">
    <property type="entry name" value="Adenine nucleotide alpha hydrolases-like"/>
    <property type="match status" value="1"/>
</dbReference>
<reference evidence="3" key="1">
    <citation type="journal article" date="2015" name="Nature">
        <title>Complex archaea that bridge the gap between prokaryotes and eukaryotes.</title>
        <authorList>
            <person name="Spang A."/>
            <person name="Saw J.H."/>
            <person name="Jorgensen S.L."/>
            <person name="Zaremba-Niedzwiedzka K."/>
            <person name="Martijn J."/>
            <person name="Lind A.E."/>
            <person name="van Eijk R."/>
            <person name="Schleper C."/>
            <person name="Guy L."/>
            <person name="Ettema T.J."/>
        </authorList>
    </citation>
    <scope>NUCLEOTIDE SEQUENCE</scope>
</reference>
<name>A0A0F8XWT2_9ZZZZ</name>
<dbReference type="InterPro" id="IPR033947">
    <property type="entry name" value="ETF_alpha_N"/>
</dbReference>
<evidence type="ECO:0000256" key="1">
    <source>
        <dbReference type="ARBA" id="ARBA00005817"/>
    </source>
</evidence>
<dbReference type="GO" id="GO:0009055">
    <property type="term" value="F:electron transfer activity"/>
    <property type="evidence" value="ECO:0007669"/>
    <property type="project" value="InterPro"/>
</dbReference>
<protein>
    <recommendedName>
        <fullName evidence="2">Electron transfer flavoprotein alpha/beta-subunit N-terminal domain-containing protein</fullName>
    </recommendedName>
</protein>
<gene>
    <name evidence="3" type="ORF">LCGC14_2892560</name>
</gene>
<dbReference type="InterPro" id="IPR014729">
    <property type="entry name" value="Rossmann-like_a/b/a_fold"/>
</dbReference>
<evidence type="ECO:0000313" key="3">
    <source>
        <dbReference type="EMBL" id="KKK73567.1"/>
    </source>
</evidence>
<dbReference type="InterPro" id="IPR001308">
    <property type="entry name" value="ETF_a/FixB"/>
</dbReference>
<sequence>MPSGVLVFGEATEDGKLAPVTGELLGAARSLGGSVTCALLGAGVEGLAQDCAALGADKVVVVDDPVLKDYQGDAYVPVGERVCKEVDPLVVLFGQTMMGRDMAPRLAARMDSAVIMDCVELSMESEKLHATRGCYGGNARGRYSINGMPQFATLRAKAYDAPERDDSRQAEVVKQ</sequence>
<dbReference type="PANTHER" id="PTHR43153">
    <property type="entry name" value="ELECTRON TRANSFER FLAVOPROTEIN ALPHA"/>
    <property type="match status" value="1"/>
</dbReference>
<accession>A0A0F8XWT2</accession>
<organism evidence="3">
    <name type="scientific">marine sediment metagenome</name>
    <dbReference type="NCBI Taxonomy" id="412755"/>
    <lineage>
        <taxon>unclassified sequences</taxon>
        <taxon>metagenomes</taxon>
        <taxon>ecological metagenomes</taxon>
    </lineage>
</organism>
<dbReference type="EMBL" id="LAZR01056734">
    <property type="protein sequence ID" value="KKK73567.1"/>
    <property type="molecule type" value="Genomic_DNA"/>
</dbReference>
<dbReference type="GO" id="GO:0050660">
    <property type="term" value="F:flavin adenine dinucleotide binding"/>
    <property type="evidence" value="ECO:0007669"/>
    <property type="project" value="InterPro"/>
</dbReference>
<dbReference type="Pfam" id="PF01012">
    <property type="entry name" value="ETF"/>
    <property type="match status" value="1"/>
</dbReference>
<proteinExistence type="inferred from homology"/>
<feature type="domain" description="Electron transfer flavoprotein alpha/beta-subunit N-terminal" evidence="2">
    <location>
        <begin position="5"/>
        <end position="175"/>
    </location>
</feature>
<feature type="non-terminal residue" evidence="3">
    <location>
        <position position="175"/>
    </location>
</feature>
<dbReference type="PANTHER" id="PTHR43153:SF1">
    <property type="entry name" value="ELECTRON TRANSFER FLAVOPROTEIN SUBUNIT ALPHA, MITOCHONDRIAL"/>
    <property type="match status" value="1"/>
</dbReference>
<dbReference type="AlphaFoldDB" id="A0A0F8XWT2"/>
<dbReference type="InterPro" id="IPR014730">
    <property type="entry name" value="ETF_a/b_N"/>
</dbReference>
<dbReference type="GO" id="GO:0033539">
    <property type="term" value="P:fatty acid beta-oxidation using acyl-CoA dehydrogenase"/>
    <property type="evidence" value="ECO:0007669"/>
    <property type="project" value="TreeGrafter"/>
</dbReference>
<comment type="similarity">
    <text evidence="1">Belongs to the ETF alpha-subunit/FixB family.</text>
</comment>
<dbReference type="CDD" id="cd01715">
    <property type="entry name" value="ETF_alpha"/>
    <property type="match status" value="1"/>
</dbReference>
<evidence type="ECO:0000259" key="2">
    <source>
        <dbReference type="SMART" id="SM00893"/>
    </source>
</evidence>
<dbReference type="SMART" id="SM00893">
    <property type="entry name" value="ETF"/>
    <property type="match status" value="1"/>
</dbReference>
<comment type="caution">
    <text evidence="3">The sequence shown here is derived from an EMBL/GenBank/DDBJ whole genome shotgun (WGS) entry which is preliminary data.</text>
</comment>